<evidence type="ECO:0000256" key="1">
    <source>
        <dbReference type="ARBA" id="ARBA00004173"/>
    </source>
</evidence>
<feature type="compositionally biased region" description="Basic and acidic residues" evidence="9">
    <location>
        <begin position="98"/>
        <end position="111"/>
    </location>
</feature>
<dbReference type="InterPro" id="IPR026299">
    <property type="entry name" value="MRP-S31"/>
</dbReference>
<evidence type="ECO:0000256" key="6">
    <source>
        <dbReference type="ARBA" id="ARBA00023274"/>
    </source>
</evidence>
<evidence type="ECO:0000256" key="9">
    <source>
        <dbReference type="SAM" id="MobiDB-lite"/>
    </source>
</evidence>
<gene>
    <name evidence="10" type="ORF">ABEB36_009793</name>
</gene>
<dbReference type="PANTHER" id="PTHR13231">
    <property type="entry name" value="MITOCHONDRIAL RIBOSOMAL PROTEIN S31"/>
    <property type="match status" value="1"/>
</dbReference>
<comment type="caution">
    <text evidence="10">The sequence shown here is derived from an EMBL/GenBank/DDBJ whole genome shotgun (WGS) entry which is preliminary data.</text>
</comment>
<feature type="region of interest" description="Disordered" evidence="9">
    <location>
        <begin position="81"/>
        <end position="111"/>
    </location>
</feature>
<evidence type="ECO:0000313" key="10">
    <source>
        <dbReference type="EMBL" id="KAL1494149.1"/>
    </source>
</evidence>
<comment type="subcellular location">
    <subcellularLocation>
        <location evidence="1">Mitochondrion</location>
    </subcellularLocation>
</comment>
<keyword evidence="11" id="KW-1185">Reference proteome</keyword>
<dbReference type="GO" id="GO:0005840">
    <property type="term" value="C:ribosome"/>
    <property type="evidence" value="ECO:0007669"/>
    <property type="project" value="UniProtKB-KW"/>
</dbReference>
<evidence type="ECO:0000256" key="5">
    <source>
        <dbReference type="ARBA" id="ARBA00023128"/>
    </source>
</evidence>
<evidence type="ECO:0000256" key="8">
    <source>
        <dbReference type="ARBA" id="ARBA00035363"/>
    </source>
</evidence>
<sequence>MNLTQIILRPTSSKLNFLCRDVVKGIIVYKNKSSKELTPPNSSSSSSSSSDSDDDINNKTQKPDAATKLNLLLKQMVEDSSNAKSTIQLAQPTNQRNKGREEKETRTSQSIEKKVVNAVKNVAESLGGDSKQTESELLMKLLNTTETQADASNNLSDILKEMKIERDVKPDPSRAEQIRHLLQQIKPETRMAQISTSPRKPRRAVSSKLAEIELEQVDLFNGPSLSIFTNPSVLKESPQLATWEKLHQKELKLSITHPPANYFQEMILWTEQGKFWQFPIDNAFGLEDESKVYFADHVFLEEHLEPWCPPKGPIRHFMELVCVGLSKNSYLTVEAKKEHIEWFKNYFEDKKKLLQEVGALPADPAPPQSIDKQ</sequence>
<dbReference type="Proteomes" id="UP001566132">
    <property type="component" value="Unassembled WGS sequence"/>
</dbReference>
<name>A0ABD1EHW9_HYPHA</name>
<accession>A0ABD1EHW9</accession>
<comment type="similarity">
    <text evidence="2">Belongs to the mitochondrion-specific ribosomal protein mS31 family.</text>
</comment>
<keyword evidence="6" id="KW-0687">Ribonucleoprotein</keyword>
<evidence type="ECO:0000256" key="7">
    <source>
        <dbReference type="ARBA" id="ARBA00035133"/>
    </source>
</evidence>
<evidence type="ECO:0000256" key="4">
    <source>
        <dbReference type="ARBA" id="ARBA00022980"/>
    </source>
</evidence>
<dbReference type="GO" id="GO:1990904">
    <property type="term" value="C:ribonucleoprotein complex"/>
    <property type="evidence" value="ECO:0007669"/>
    <property type="project" value="UniProtKB-KW"/>
</dbReference>
<keyword evidence="4" id="KW-0689">Ribosomal protein</keyword>
<feature type="compositionally biased region" description="Polar residues" evidence="9">
    <location>
        <begin position="81"/>
        <end position="96"/>
    </location>
</feature>
<feature type="region of interest" description="Disordered" evidence="9">
    <location>
        <begin position="34"/>
        <end position="64"/>
    </location>
</feature>
<dbReference type="EMBL" id="JBDJPC010000007">
    <property type="protein sequence ID" value="KAL1494149.1"/>
    <property type="molecule type" value="Genomic_DNA"/>
</dbReference>
<evidence type="ECO:0000313" key="11">
    <source>
        <dbReference type="Proteomes" id="UP001566132"/>
    </source>
</evidence>
<evidence type="ECO:0000256" key="3">
    <source>
        <dbReference type="ARBA" id="ARBA00022946"/>
    </source>
</evidence>
<organism evidence="10 11">
    <name type="scientific">Hypothenemus hampei</name>
    <name type="common">Coffee berry borer</name>
    <dbReference type="NCBI Taxonomy" id="57062"/>
    <lineage>
        <taxon>Eukaryota</taxon>
        <taxon>Metazoa</taxon>
        <taxon>Ecdysozoa</taxon>
        <taxon>Arthropoda</taxon>
        <taxon>Hexapoda</taxon>
        <taxon>Insecta</taxon>
        <taxon>Pterygota</taxon>
        <taxon>Neoptera</taxon>
        <taxon>Endopterygota</taxon>
        <taxon>Coleoptera</taxon>
        <taxon>Polyphaga</taxon>
        <taxon>Cucujiformia</taxon>
        <taxon>Curculionidae</taxon>
        <taxon>Scolytinae</taxon>
        <taxon>Hypothenemus</taxon>
    </lineage>
</organism>
<dbReference type="PANTHER" id="PTHR13231:SF3">
    <property type="entry name" value="SMALL RIBOSOMAL SUBUNIT PROTEIN MS31"/>
    <property type="match status" value="1"/>
</dbReference>
<dbReference type="Pfam" id="PF15433">
    <property type="entry name" value="MRP-S31"/>
    <property type="match status" value="1"/>
</dbReference>
<reference evidence="10 11" key="1">
    <citation type="submission" date="2024-05" db="EMBL/GenBank/DDBJ databases">
        <title>Genetic variation in Jamaican populations of the coffee berry borer (Hypothenemus hampei).</title>
        <authorList>
            <person name="Errbii M."/>
            <person name="Myrie A."/>
        </authorList>
    </citation>
    <scope>NUCLEOTIDE SEQUENCE [LARGE SCALE GENOMIC DNA]</scope>
    <source>
        <strain evidence="10">JA-Hopewell-2020-01-JO</strain>
        <tissue evidence="10">Whole body</tissue>
    </source>
</reference>
<keyword evidence="5" id="KW-0496">Mitochondrion</keyword>
<keyword evidence="3" id="KW-0809">Transit peptide</keyword>
<proteinExistence type="inferred from homology"/>
<protein>
    <recommendedName>
        <fullName evidence="7">Small ribosomal subunit protein mS31</fullName>
    </recommendedName>
    <alternativeName>
        <fullName evidence="8">28S ribosomal protein S31, mitochondrial</fullName>
    </alternativeName>
</protein>
<dbReference type="AlphaFoldDB" id="A0ABD1EHW9"/>
<evidence type="ECO:0000256" key="2">
    <source>
        <dbReference type="ARBA" id="ARBA00011057"/>
    </source>
</evidence>
<dbReference type="GO" id="GO:0005739">
    <property type="term" value="C:mitochondrion"/>
    <property type="evidence" value="ECO:0007669"/>
    <property type="project" value="UniProtKB-SubCell"/>
</dbReference>